<dbReference type="Proteomes" id="UP000824123">
    <property type="component" value="Unassembled WGS sequence"/>
</dbReference>
<evidence type="ECO:0000313" key="1">
    <source>
        <dbReference type="EMBL" id="HIU45814.1"/>
    </source>
</evidence>
<evidence type="ECO:0000313" key="2">
    <source>
        <dbReference type="Proteomes" id="UP000824123"/>
    </source>
</evidence>
<organism evidence="1 2">
    <name type="scientific">Candidatus Fimadaptatus faecigallinarum</name>
    <dbReference type="NCBI Taxonomy" id="2840814"/>
    <lineage>
        <taxon>Bacteria</taxon>
        <taxon>Bacillati</taxon>
        <taxon>Bacillota</taxon>
        <taxon>Clostridia</taxon>
        <taxon>Eubacteriales</taxon>
        <taxon>Candidatus Fimadaptatus</taxon>
    </lineage>
</organism>
<dbReference type="EMBL" id="DVNK01000006">
    <property type="protein sequence ID" value="HIU45814.1"/>
    <property type="molecule type" value="Genomic_DNA"/>
</dbReference>
<protein>
    <submittedName>
        <fullName evidence="1">Uncharacterized protein</fullName>
    </submittedName>
</protein>
<dbReference type="AlphaFoldDB" id="A0A9D1S388"/>
<comment type="caution">
    <text evidence="1">The sequence shown here is derived from an EMBL/GenBank/DDBJ whole genome shotgun (WGS) entry which is preliminary data.</text>
</comment>
<sequence length="93" mass="10636">MDYIDREAVLRALDRHYYRDQYGNRVYSPAIRTAMKIIRDAPAARRIIECRICRHACRPVAEQKGNRPLLCTLRGITVSGTDYCSHGELGGQI</sequence>
<name>A0A9D1S388_9FIRM</name>
<proteinExistence type="predicted"/>
<reference evidence="1" key="2">
    <citation type="journal article" date="2021" name="PeerJ">
        <title>Extensive microbial diversity within the chicken gut microbiome revealed by metagenomics and culture.</title>
        <authorList>
            <person name="Gilroy R."/>
            <person name="Ravi A."/>
            <person name="Getino M."/>
            <person name="Pursley I."/>
            <person name="Horton D.L."/>
            <person name="Alikhan N.F."/>
            <person name="Baker D."/>
            <person name="Gharbi K."/>
            <person name="Hall N."/>
            <person name="Watson M."/>
            <person name="Adriaenssens E.M."/>
            <person name="Foster-Nyarko E."/>
            <person name="Jarju S."/>
            <person name="Secka A."/>
            <person name="Antonio M."/>
            <person name="Oren A."/>
            <person name="Chaudhuri R.R."/>
            <person name="La Ragione R."/>
            <person name="Hildebrand F."/>
            <person name="Pallen M.J."/>
        </authorList>
    </citation>
    <scope>NUCLEOTIDE SEQUENCE</scope>
    <source>
        <strain evidence="1">ChiSxjej2B14-8506</strain>
    </source>
</reference>
<gene>
    <name evidence="1" type="ORF">IAC59_00970</name>
</gene>
<reference evidence="1" key="1">
    <citation type="submission" date="2020-10" db="EMBL/GenBank/DDBJ databases">
        <authorList>
            <person name="Gilroy R."/>
        </authorList>
    </citation>
    <scope>NUCLEOTIDE SEQUENCE</scope>
    <source>
        <strain evidence="1">ChiSxjej2B14-8506</strain>
    </source>
</reference>
<accession>A0A9D1S388</accession>